<sequence length="76" mass="8775">MVIFSHSVPCRYRMFLLCIMEPCVNVFFSFLTCPSVFLSEKHDISLSVCILGQPKETERLPPVFPLLFHEKGALKR</sequence>
<organism evidence="4 5">
    <name type="scientific">Strix occidentalis caurina</name>
    <name type="common">northern spotted owl</name>
    <dbReference type="NCBI Taxonomy" id="311401"/>
    <lineage>
        <taxon>Eukaryota</taxon>
        <taxon>Metazoa</taxon>
        <taxon>Chordata</taxon>
        <taxon>Craniata</taxon>
        <taxon>Vertebrata</taxon>
        <taxon>Euteleostomi</taxon>
        <taxon>Archelosauria</taxon>
        <taxon>Archosauria</taxon>
        <taxon>Dinosauria</taxon>
        <taxon>Saurischia</taxon>
        <taxon>Theropoda</taxon>
        <taxon>Coelurosauria</taxon>
        <taxon>Aves</taxon>
        <taxon>Neognathae</taxon>
        <taxon>Neoaves</taxon>
        <taxon>Telluraves</taxon>
        <taxon>Strigiformes</taxon>
        <taxon>Strigidae</taxon>
        <taxon>Strix</taxon>
    </lineage>
</organism>
<dbReference type="GO" id="GO:0007283">
    <property type="term" value="P:spermatogenesis"/>
    <property type="evidence" value="ECO:0007669"/>
    <property type="project" value="InterPro"/>
</dbReference>
<dbReference type="Ensembl" id="ENSSOCT00000017866.1">
    <property type="protein sequence ID" value="ENSSOCP00000017419.1"/>
    <property type="gene ID" value="ENSSOCG00000013112.1"/>
</dbReference>
<feature type="domain" description="Spermatogenesis-associated protein 6 N-terminal" evidence="3">
    <location>
        <begin position="28"/>
        <end position="72"/>
    </location>
</feature>
<evidence type="ECO:0000256" key="1">
    <source>
        <dbReference type="ARBA" id="ARBA00006215"/>
    </source>
</evidence>
<evidence type="ECO:0000256" key="2">
    <source>
        <dbReference type="ARBA" id="ARBA00022553"/>
    </source>
</evidence>
<dbReference type="InterPro" id="IPR032732">
    <property type="entry name" value="SPATA6_N"/>
</dbReference>
<name>A0A8D0FM93_STROC</name>
<dbReference type="PANTHER" id="PTHR16435:SF5">
    <property type="entry name" value="SPERMATOGENESIS ASSOCIATED 6-LIKE PROTEIN"/>
    <property type="match status" value="1"/>
</dbReference>
<evidence type="ECO:0000259" key="3">
    <source>
        <dbReference type="Pfam" id="PF14909"/>
    </source>
</evidence>
<keyword evidence="2" id="KW-0597">Phosphoprotein</keyword>
<evidence type="ECO:0000313" key="5">
    <source>
        <dbReference type="Proteomes" id="UP000694551"/>
    </source>
</evidence>
<reference evidence="4" key="1">
    <citation type="submission" date="2025-08" db="UniProtKB">
        <authorList>
            <consortium name="Ensembl"/>
        </authorList>
    </citation>
    <scope>IDENTIFICATION</scope>
</reference>
<dbReference type="InterPro" id="IPR042769">
    <property type="entry name" value="SPATA6_fam"/>
</dbReference>
<dbReference type="Proteomes" id="UP000694551">
    <property type="component" value="Unplaced"/>
</dbReference>
<reference evidence="4" key="2">
    <citation type="submission" date="2025-09" db="UniProtKB">
        <authorList>
            <consortium name="Ensembl"/>
        </authorList>
    </citation>
    <scope>IDENTIFICATION</scope>
</reference>
<comment type="similarity">
    <text evidence="1">Belongs to the SPATA6 family.</text>
</comment>
<proteinExistence type="inferred from homology"/>
<protein>
    <recommendedName>
        <fullName evidence="3">Spermatogenesis-associated protein 6 N-terminal domain-containing protein</fullName>
    </recommendedName>
</protein>
<evidence type="ECO:0000313" key="4">
    <source>
        <dbReference type="Ensembl" id="ENSSOCP00000017419.1"/>
    </source>
</evidence>
<dbReference type="GO" id="GO:0120212">
    <property type="term" value="C:sperm head-tail coupling apparatus"/>
    <property type="evidence" value="ECO:0007669"/>
    <property type="project" value="InterPro"/>
</dbReference>
<keyword evidence="5" id="KW-1185">Reference proteome</keyword>
<dbReference type="AlphaFoldDB" id="A0A8D0FM93"/>
<dbReference type="PANTHER" id="PTHR16435">
    <property type="entry name" value="SPERMATOGENESIS-ASSOCIATED PROTEIN 6 SPATA6"/>
    <property type="match status" value="1"/>
</dbReference>
<dbReference type="Pfam" id="PF14909">
    <property type="entry name" value="SPATA6"/>
    <property type="match status" value="1"/>
</dbReference>
<dbReference type="GO" id="GO:0032027">
    <property type="term" value="F:myosin light chain binding"/>
    <property type="evidence" value="ECO:0007669"/>
    <property type="project" value="InterPro"/>
</dbReference>
<accession>A0A8D0FM93</accession>